<evidence type="ECO:0000256" key="2">
    <source>
        <dbReference type="SAM" id="MobiDB-lite"/>
    </source>
</evidence>
<protein>
    <submittedName>
        <fullName evidence="3">Uncharacterized protein</fullName>
    </submittedName>
</protein>
<accession>A0A9P5BHP2</accession>
<comment type="caution">
    <text evidence="3">The sequence shown here is derived from an EMBL/GenBank/DDBJ whole genome shotgun (WGS) entry which is preliminary data.</text>
</comment>
<evidence type="ECO:0000313" key="3">
    <source>
        <dbReference type="EMBL" id="KAF4501557.1"/>
    </source>
</evidence>
<sequence length="297" mass="34417">MSQPNSRAEGAIPTVIKIEDGQDLLEALQDREKKKRLAEMERHQGLQEPEQPSFLLQDQGKQQHRLARQLLLPQLPCKAGNAISFAKYWKHFGIGLGPQHYPMLKDKMNELRIFRGEKEMTYREWEKLDNWFFRACQQSTEEDTGTVGKDKSDRTKDTNTTTQTNANGNLDEMEVEAENRVKKITEKLQKAKEDLRKAQKRKRDHYKSEAEFWVKSSEVFKQKAARDTQKADSEKSQAEWNGMMAKMYAEQLGRSPSTAIATPSTGERRPGDGHLDKRQRTTSEENRPLLAKRKPQW</sequence>
<name>A0A9P5BHP2_9HYPO</name>
<gene>
    <name evidence="3" type="ORF">FAGAP_2278</name>
</gene>
<organism evidence="3 4">
    <name type="scientific">Fusarium agapanthi</name>
    <dbReference type="NCBI Taxonomy" id="1803897"/>
    <lineage>
        <taxon>Eukaryota</taxon>
        <taxon>Fungi</taxon>
        <taxon>Dikarya</taxon>
        <taxon>Ascomycota</taxon>
        <taxon>Pezizomycotina</taxon>
        <taxon>Sordariomycetes</taxon>
        <taxon>Hypocreomycetidae</taxon>
        <taxon>Hypocreales</taxon>
        <taxon>Nectriaceae</taxon>
        <taxon>Fusarium</taxon>
        <taxon>Fusarium fujikuroi species complex</taxon>
    </lineage>
</organism>
<proteinExistence type="predicted"/>
<evidence type="ECO:0000256" key="1">
    <source>
        <dbReference type="SAM" id="Coils"/>
    </source>
</evidence>
<feature type="region of interest" description="Disordered" evidence="2">
    <location>
        <begin position="30"/>
        <end position="60"/>
    </location>
</feature>
<dbReference type="EMBL" id="LUFC02000121">
    <property type="protein sequence ID" value="KAF4501557.1"/>
    <property type="molecule type" value="Genomic_DNA"/>
</dbReference>
<evidence type="ECO:0000313" key="4">
    <source>
        <dbReference type="Proteomes" id="UP000737391"/>
    </source>
</evidence>
<feature type="region of interest" description="Disordered" evidence="2">
    <location>
        <begin position="142"/>
        <end position="166"/>
    </location>
</feature>
<feature type="compositionally biased region" description="Basic and acidic residues" evidence="2">
    <location>
        <begin position="266"/>
        <end position="287"/>
    </location>
</feature>
<keyword evidence="4" id="KW-1185">Reference proteome</keyword>
<feature type="compositionally biased region" description="Basic and acidic residues" evidence="2">
    <location>
        <begin position="148"/>
        <end position="157"/>
    </location>
</feature>
<feature type="compositionally biased region" description="Polar residues" evidence="2">
    <location>
        <begin position="254"/>
        <end position="265"/>
    </location>
</feature>
<dbReference type="Proteomes" id="UP000737391">
    <property type="component" value="Unassembled WGS sequence"/>
</dbReference>
<reference evidence="3" key="1">
    <citation type="submission" date="2020-01" db="EMBL/GenBank/DDBJ databases">
        <title>Identification and distribution of gene clusters putatively required for synthesis of sphingolipid metabolism inhibitors in phylogenetically diverse species of the filamentous fungus Fusarium.</title>
        <authorList>
            <person name="Kim H.-S."/>
            <person name="Busman M."/>
            <person name="Brown D.W."/>
            <person name="Divon H."/>
            <person name="Uhlig S."/>
            <person name="Proctor R.H."/>
        </authorList>
    </citation>
    <scope>NUCLEOTIDE SEQUENCE</scope>
    <source>
        <strain evidence="3">NRRL 31653</strain>
    </source>
</reference>
<feature type="compositionally biased region" description="Basic and acidic residues" evidence="2">
    <location>
        <begin position="30"/>
        <end position="45"/>
    </location>
</feature>
<keyword evidence="1" id="KW-0175">Coiled coil</keyword>
<dbReference type="AlphaFoldDB" id="A0A9P5BHP2"/>
<feature type="region of interest" description="Disordered" evidence="2">
    <location>
        <begin position="249"/>
        <end position="297"/>
    </location>
</feature>
<dbReference type="OrthoDB" id="5078714at2759"/>
<feature type="coiled-coil region" evidence="1">
    <location>
        <begin position="174"/>
        <end position="208"/>
    </location>
</feature>